<evidence type="ECO:0000313" key="1">
    <source>
        <dbReference type="EMBL" id="KOS39481.1"/>
    </source>
</evidence>
<protein>
    <submittedName>
        <fullName evidence="1">Uncharacterized protein</fullName>
    </submittedName>
</protein>
<name>A0A0M8P2S4_9EURO</name>
<sequence length="212" mass="24587">MKMRDEEEWRYVIIATNMEVLDEWYRTLQERLPAGAIGRQAPDFYLHDHSKVDLGRTTKVGKETPEFDDRVKFTWLPRVDGRNYVTFYNKHVVDHISGNSFFIRSKSNPSVFWYAEDHKILAGQQGRTRFRITGRDLDRSAVMINGDAISITPVHDWNLSVCVQQNGDLGLERRSHDFKLADLKNGFLSTGLGFEARVTKVNYDGEEWELVS</sequence>
<organism evidence="1 2">
    <name type="scientific">Penicillium nordicum</name>
    <dbReference type="NCBI Taxonomy" id="229535"/>
    <lineage>
        <taxon>Eukaryota</taxon>
        <taxon>Fungi</taxon>
        <taxon>Dikarya</taxon>
        <taxon>Ascomycota</taxon>
        <taxon>Pezizomycotina</taxon>
        <taxon>Eurotiomycetes</taxon>
        <taxon>Eurotiomycetidae</taxon>
        <taxon>Eurotiales</taxon>
        <taxon>Aspergillaceae</taxon>
        <taxon>Penicillium</taxon>
    </lineage>
</organism>
<keyword evidence="2" id="KW-1185">Reference proteome</keyword>
<dbReference type="EMBL" id="LHQQ01000201">
    <property type="protein sequence ID" value="KOS39481.1"/>
    <property type="molecule type" value="Genomic_DNA"/>
</dbReference>
<proteinExistence type="predicted"/>
<accession>A0A0M8P2S4</accession>
<dbReference type="AlphaFoldDB" id="A0A0M8P2S4"/>
<comment type="caution">
    <text evidence="1">The sequence shown here is derived from an EMBL/GenBank/DDBJ whole genome shotgun (WGS) entry which is preliminary data.</text>
</comment>
<dbReference type="OrthoDB" id="5364171at2759"/>
<evidence type="ECO:0000313" key="2">
    <source>
        <dbReference type="Proteomes" id="UP000037696"/>
    </source>
</evidence>
<gene>
    <name evidence="1" type="ORF">ACN38_g9688</name>
</gene>
<dbReference type="Proteomes" id="UP000037696">
    <property type="component" value="Unassembled WGS sequence"/>
</dbReference>
<reference evidence="1 2" key="1">
    <citation type="submission" date="2015-08" db="EMBL/GenBank/DDBJ databases">
        <title>Genome sequencing of Penicillium nordicum.</title>
        <authorList>
            <person name="Nguyen H.D."/>
            <person name="Seifert K.A."/>
        </authorList>
    </citation>
    <scope>NUCLEOTIDE SEQUENCE [LARGE SCALE GENOMIC DNA]</scope>
    <source>
        <strain evidence="1 2">DAOMC 185683</strain>
    </source>
</reference>